<sequence length="191" mass="20913">MDGTSGGSKPPIFSTGKKEGDHPKYKKGTTALGFVFKDRVMLAVDHSVYSSSKWLWPQNVVVLNSHTLATISGGSEYLLTDLQKKCHEYELREGTRASAAQASKWLADTLSSNREEGLSVGVLIAGWDGLGFFLYHVDSKEGKVRNGSGSRYAFDFLIADVKSYFSMTLSEAVFVAEKGLCLASYRAPERP</sequence>
<dbReference type="AlphaFoldDB" id="A0AAV1DXQ8"/>
<gene>
    <name evidence="3" type="ORF">OLC1_LOCUS19316</name>
</gene>
<dbReference type="SUPFAM" id="SSF56235">
    <property type="entry name" value="N-terminal nucleophile aminohydrolases (Ntn hydrolases)"/>
    <property type="match status" value="1"/>
</dbReference>
<evidence type="ECO:0000256" key="1">
    <source>
        <dbReference type="ARBA" id="ARBA00022942"/>
    </source>
</evidence>
<dbReference type="InterPro" id="IPR001353">
    <property type="entry name" value="Proteasome_sua/b"/>
</dbReference>
<dbReference type="InterPro" id="IPR029055">
    <property type="entry name" value="Ntn_hydrolases_N"/>
</dbReference>
<organism evidence="3 4">
    <name type="scientific">Oldenlandia corymbosa var. corymbosa</name>
    <dbReference type="NCBI Taxonomy" id="529605"/>
    <lineage>
        <taxon>Eukaryota</taxon>
        <taxon>Viridiplantae</taxon>
        <taxon>Streptophyta</taxon>
        <taxon>Embryophyta</taxon>
        <taxon>Tracheophyta</taxon>
        <taxon>Spermatophyta</taxon>
        <taxon>Magnoliopsida</taxon>
        <taxon>eudicotyledons</taxon>
        <taxon>Gunneridae</taxon>
        <taxon>Pentapetalae</taxon>
        <taxon>asterids</taxon>
        <taxon>lamiids</taxon>
        <taxon>Gentianales</taxon>
        <taxon>Rubiaceae</taxon>
        <taxon>Rubioideae</taxon>
        <taxon>Spermacoceae</taxon>
        <taxon>Hedyotis-Oldenlandia complex</taxon>
        <taxon>Oldenlandia</taxon>
    </lineage>
</organism>
<evidence type="ECO:0000313" key="4">
    <source>
        <dbReference type="Proteomes" id="UP001161247"/>
    </source>
</evidence>
<dbReference type="PANTHER" id="PTHR11599">
    <property type="entry name" value="PROTEASOME SUBUNIT ALPHA/BETA"/>
    <property type="match status" value="1"/>
</dbReference>
<reference evidence="3" key="1">
    <citation type="submission" date="2023-03" db="EMBL/GenBank/DDBJ databases">
        <authorList>
            <person name="Julca I."/>
        </authorList>
    </citation>
    <scope>NUCLEOTIDE SEQUENCE</scope>
</reference>
<dbReference type="Gene3D" id="3.60.20.10">
    <property type="entry name" value="Glutamine Phosphoribosylpyrophosphate, subunit 1, domain 1"/>
    <property type="match status" value="1"/>
</dbReference>
<proteinExistence type="predicted"/>
<protein>
    <submittedName>
        <fullName evidence="3">OLC1v1012423C1</fullName>
    </submittedName>
</protein>
<keyword evidence="1" id="KW-0647">Proteasome</keyword>
<evidence type="ECO:0000313" key="3">
    <source>
        <dbReference type="EMBL" id="CAI9112052.1"/>
    </source>
</evidence>
<accession>A0AAV1DXQ8</accession>
<keyword evidence="4" id="KW-1185">Reference proteome</keyword>
<name>A0AAV1DXQ8_OLDCO</name>
<dbReference type="EMBL" id="OX459124">
    <property type="protein sequence ID" value="CAI9112052.1"/>
    <property type="molecule type" value="Genomic_DNA"/>
</dbReference>
<dbReference type="Proteomes" id="UP001161247">
    <property type="component" value="Chromosome 7"/>
</dbReference>
<dbReference type="GO" id="GO:0051603">
    <property type="term" value="P:proteolysis involved in protein catabolic process"/>
    <property type="evidence" value="ECO:0007669"/>
    <property type="project" value="InterPro"/>
</dbReference>
<dbReference type="GO" id="GO:0005839">
    <property type="term" value="C:proteasome core complex"/>
    <property type="evidence" value="ECO:0007669"/>
    <property type="project" value="InterPro"/>
</dbReference>
<dbReference type="Pfam" id="PF00227">
    <property type="entry name" value="Proteasome"/>
    <property type="match status" value="1"/>
</dbReference>
<feature type="region of interest" description="Disordered" evidence="2">
    <location>
        <begin position="1"/>
        <end position="24"/>
    </location>
</feature>
<dbReference type="InterPro" id="IPR050115">
    <property type="entry name" value="Proteasome_alpha"/>
</dbReference>
<evidence type="ECO:0000256" key="2">
    <source>
        <dbReference type="SAM" id="MobiDB-lite"/>
    </source>
</evidence>